<dbReference type="RefSeq" id="WP_272747742.1">
    <property type="nucleotide sequence ID" value="NZ_JAQQKX010000005.1"/>
</dbReference>
<protein>
    <submittedName>
        <fullName evidence="1">Phage major tail tube protein</fullName>
    </submittedName>
</protein>
<organism evidence="1 2">
    <name type="scientific">Asticcacaulis aquaticus</name>
    <dbReference type="NCBI Taxonomy" id="2984212"/>
    <lineage>
        <taxon>Bacteria</taxon>
        <taxon>Pseudomonadati</taxon>
        <taxon>Pseudomonadota</taxon>
        <taxon>Alphaproteobacteria</taxon>
        <taxon>Caulobacterales</taxon>
        <taxon>Caulobacteraceae</taxon>
        <taxon>Asticcacaulis</taxon>
    </lineage>
</organism>
<accession>A0ABT5HT65</accession>
<reference evidence="1 2" key="1">
    <citation type="submission" date="2023-01" db="EMBL/GenBank/DDBJ databases">
        <title>Novel species of the genus Asticcacaulis isolated from rivers.</title>
        <authorList>
            <person name="Lu H."/>
        </authorList>
    </citation>
    <scope>NUCLEOTIDE SEQUENCE [LARGE SCALE GENOMIC DNA]</scope>
    <source>
        <strain evidence="1 2">BYS171W</strain>
    </source>
</reference>
<dbReference type="NCBIfam" id="TIGR01611">
    <property type="entry name" value="tail_tube"/>
    <property type="match status" value="1"/>
</dbReference>
<gene>
    <name evidence="1" type="ORF">PQU92_08265</name>
</gene>
<dbReference type="InterPro" id="IPR006498">
    <property type="entry name" value="Tail_tube"/>
</dbReference>
<evidence type="ECO:0000313" key="2">
    <source>
        <dbReference type="Proteomes" id="UP001214854"/>
    </source>
</evidence>
<comment type="caution">
    <text evidence="1">The sequence shown here is derived from an EMBL/GenBank/DDBJ whole genome shotgun (WGS) entry which is preliminary data.</text>
</comment>
<sequence>MKLPPILKNFNLFVNGASFLGEMASATLPKLARLTEDYRGGGMSGAAEIDMGMDKLTMELKPGGLIPKLLGQFGNPKIDGDLLRWVGAYQSDGDGTYTALDIYTRGRFKEFDLGSSEAGSKNEQTIAYTLTYIRIVVNGIEHLEYQISPPIFKVMGNDRDAELRAILGV</sequence>
<name>A0ABT5HT65_9CAUL</name>
<proteinExistence type="predicted"/>
<dbReference type="Pfam" id="PF04985">
    <property type="entry name" value="Phage_tube"/>
    <property type="match status" value="1"/>
</dbReference>
<keyword evidence="2" id="KW-1185">Reference proteome</keyword>
<evidence type="ECO:0000313" key="1">
    <source>
        <dbReference type="EMBL" id="MDC7683268.1"/>
    </source>
</evidence>
<dbReference type="EMBL" id="JAQQKX010000005">
    <property type="protein sequence ID" value="MDC7683268.1"/>
    <property type="molecule type" value="Genomic_DNA"/>
</dbReference>
<dbReference type="Proteomes" id="UP001214854">
    <property type="component" value="Unassembled WGS sequence"/>
</dbReference>